<proteinExistence type="inferred from homology"/>
<comment type="caution">
    <text evidence="2">The sequence shown here is derived from an EMBL/GenBank/DDBJ whole genome shotgun (WGS) entry which is preliminary data.</text>
</comment>
<dbReference type="PANTHER" id="PTHR11803:SF58">
    <property type="entry name" value="PROTEIN HMF1-RELATED"/>
    <property type="match status" value="1"/>
</dbReference>
<dbReference type="PANTHER" id="PTHR11803">
    <property type="entry name" value="2-IMINOBUTANOATE/2-IMINOPROPANOATE DEAMINASE RIDA"/>
    <property type="match status" value="1"/>
</dbReference>
<reference evidence="2 3" key="1">
    <citation type="submission" date="2020-08" db="EMBL/GenBank/DDBJ databases">
        <title>Sequencing the genomes of 1000 actinobacteria strains.</title>
        <authorList>
            <person name="Klenk H.-P."/>
        </authorList>
    </citation>
    <scope>NUCLEOTIDE SEQUENCE [LARGE SCALE GENOMIC DNA]</scope>
    <source>
        <strain evidence="2 3">DSM 44230</strain>
    </source>
</reference>
<dbReference type="SUPFAM" id="SSF55298">
    <property type="entry name" value="YjgF-like"/>
    <property type="match status" value="1"/>
</dbReference>
<dbReference type="InterPro" id="IPR035959">
    <property type="entry name" value="RutC-like_sf"/>
</dbReference>
<evidence type="ECO:0000313" key="3">
    <source>
        <dbReference type="Proteomes" id="UP000533598"/>
    </source>
</evidence>
<evidence type="ECO:0000256" key="1">
    <source>
        <dbReference type="ARBA" id="ARBA00010552"/>
    </source>
</evidence>
<dbReference type="EMBL" id="JACHMH010000001">
    <property type="protein sequence ID" value="MBB4677999.1"/>
    <property type="molecule type" value="Genomic_DNA"/>
</dbReference>
<dbReference type="Gene3D" id="3.30.1330.40">
    <property type="entry name" value="RutC-like"/>
    <property type="match status" value="1"/>
</dbReference>
<sequence length="134" mass="14343">MIQRWNPSVIGPPVGQYSHLASAPADHELLFVSGQIGSRLDGTMAADAETQSRQAHENLAALLAEAGGGPEHLVKMFTMVAGTEHLPAVRAGRVELFEKWFPEKDWPAHSLIVVAGLAAPHILIEVEAVAAIPR</sequence>
<dbReference type="GO" id="GO:0019239">
    <property type="term" value="F:deaminase activity"/>
    <property type="evidence" value="ECO:0007669"/>
    <property type="project" value="TreeGrafter"/>
</dbReference>
<dbReference type="RefSeq" id="WP_185003879.1">
    <property type="nucleotide sequence ID" value="NZ_BAAAUI010000027.1"/>
</dbReference>
<dbReference type="CDD" id="cd00448">
    <property type="entry name" value="YjgF_YER057c_UK114_family"/>
    <property type="match status" value="1"/>
</dbReference>
<accession>A0A7W7CBC2</accession>
<comment type="similarity">
    <text evidence="1">Belongs to the RutC family.</text>
</comment>
<protein>
    <submittedName>
        <fullName evidence="2">Enamine deaminase RidA (YjgF/YER057c/UK114 family)</fullName>
    </submittedName>
</protein>
<keyword evidence="3" id="KW-1185">Reference proteome</keyword>
<name>A0A7W7CBC2_9PSEU</name>
<dbReference type="AlphaFoldDB" id="A0A7W7CBC2"/>
<dbReference type="GO" id="GO:0005829">
    <property type="term" value="C:cytosol"/>
    <property type="evidence" value="ECO:0007669"/>
    <property type="project" value="TreeGrafter"/>
</dbReference>
<evidence type="ECO:0000313" key="2">
    <source>
        <dbReference type="EMBL" id="MBB4677999.1"/>
    </source>
</evidence>
<dbReference type="InterPro" id="IPR006175">
    <property type="entry name" value="YjgF/YER057c/UK114"/>
</dbReference>
<organism evidence="2 3">
    <name type="scientific">Crossiella cryophila</name>
    <dbReference type="NCBI Taxonomy" id="43355"/>
    <lineage>
        <taxon>Bacteria</taxon>
        <taxon>Bacillati</taxon>
        <taxon>Actinomycetota</taxon>
        <taxon>Actinomycetes</taxon>
        <taxon>Pseudonocardiales</taxon>
        <taxon>Pseudonocardiaceae</taxon>
        <taxon>Crossiella</taxon>
    </lineage>
</organism>
<dbReference type="Proteomes" id="UP000533598">
    <property type="component" value="Unassembled WGS sequence"/>
</dbReference>
<gene>
    <name evidence="2" type="ORF">HNR67_004117</name>
</gene>
<dbReference type="Pfam" id="PF01042">
    <property type="entry name" value="Ribonuc_L-PSP"/>
    <property type="match status" value="1"/>
</dbReference>